<dbReference type="GO" id="GO:0003677">
    <property type="term" value="F:DNA binding"/>
    <property type="evidence" value="ECO:0007669"/>
    <property type="project" value="InterPro"/>
</dbReference>
<dbReference type="STRING" id="626887.J057_15105"/>
<dbReference type="AlphaFoldDB" id="N6VY12"/>
<evidence type="ECO:0000259" key="1">
    <source>
        <dbReference type="SMART" id="SM01321"/>
    </source>
</evidence>
<reference evidence="2 3" key="1">
    <citation type="journal article" date="2013" name="Genome Announc.">
        <title>Genome Sequence of the Polycyclic Aromatic Hydrocarbon-Degrading Bacterium Strain Marinobacter nanhaiticus D15-8WT.</title>
        <authorList>
            <person name="Cui Z."/>
            <person name="Gao W."/>
            <person name="Li Q."/>
            <person name="Xu G."/>
            <person name="Zheng L."/>
        </authorList>
    </citation>
    <scope>NUCLEOTIDE SEQUENCE [LARGE SCALE GENOMIC DNA]</scope>
    <source>
        <strain evidence="2 3">D15-8W</strain>
    </source>
</reference>
<dbReference type="Proteomes" id="UP000013165">
    <property type="component" value="Unassembled WGS sequence"/>
</dbReference>
<proteinExistence type="predicted"/>
<dbReference type="Pfam" id="PF01797">
    <property type="entry name" value="Y1_Tnp"/>
    <property type="match status" value="1"/>
</dbReference>
<keyword evidence="3" id="KW-1185">Reference proteome</keyword>
<feature type="domain" description="Transposase IS200-like" evidence="1">
    <location>
        <begin position="9"/>
        <end position="124"/>
    </location>
</feature>
<dbReference type="HOGENOM" id="CLU_068226_1_2_6"/>
<dbReference type="GO" id="GO:0006313">
    <property type="term" value="P:DNA transposition"/>
    <property type="evidence" value="ECO:0007669"/>
    <property type="project" value="InterPro"/>
</dbReference>
<accession>N6VY12</accession>
<dbReference type="GO" id="GO:0004803">
    <property type="term" value="F:transposase activity"/>
    <property type="evidence" value="ECO:0007669"/>
    <property type="project" value="InterPro"/>
</dbReference>
<dbReference type="SUPFAM" id="SSF143422">
    <property type="entry name" value="Transposase IS200-like"/>
    <property type="match status" value="1"/>
</dbReference>
<dbReference type="PATRIC" id="fig|626887.3.peg.3014"/>
<gene>
    <name evidence="2" type="ORF">J057_15105</name>
</gene>
<sequence length="241" mass="28119">MPRKTRMYLPGIPVHVVQRGHNRDACFFADEDYHYYQFLLGEGLKRYGVELHAYCLMTNHVHLLLTPETSVSISRLMQHVSSVYVRYVNRTYRRSGTLWEGRHRGSLIDAENYLLSCYRYIELNPVTADRVTHPEEYRWSSFRVNALGEHNPLVSPHPIYSGLSDDPVVRRKAYRELFRFSLPLEERRAIAECLSAGQVLGKNRFKEQVESALGRKLGQVRVGRPRKERCHDQPETESESL</sequence>
<dbReference type="eggNOG" id="COG1943">
    <property type="taxonomic scope" value="Bacteria"/>
</dbReference>
<dbReference type="OrthoDB" id="9814067at2"/>
<evidence type="ECO:0000313" key="3">
    <source>
        <dbReference type="Proteomes" id="UP000013165"/>
    </source>
</evidence>
<organism evidence="2 3">
    <name type="scientific">Marinobacter nanhaiticus D15-8W</name>
    <dbReference type="NCBI Taxonomy" id="626887"/>
    <lineage>
        <taxon>Bacteria</taxon>
        <taxon>Pseudomonadati</taxon>
        <taxon>Pseudomonadota</taxon>
        <taxon>Gammaproteobacteria</taxon>
        <taxon>Pseudomonadales</taxon>
        <taxon>Marinobacteraceae</taxon>
        <taxon>Marinobacter</taxon>
    </lineage>
</organism>
<dbReference type="PANTHER" id="PTHR34322:SF2">
    <property type="entry name" value="TRANSPOSASE IS200-LIKE DOMAIN-CONTAINING PROTEIN"/>
    <property type="match status" value="1"/>
</dbReference>
<evidence type="ECO:0000313" key="2">
    <source>
        <dbReference type="EMBL" id="ENO12739.1"/>
    </source>
</evidence>
<dbReference type="PANTHER" id="PTHR34322">
    <property type="entry name" value="TRANSPOSASE, Y1_TNP DOMAIN-CONTAINING"/>
    <property type="match status" value="1"/>
</dbReference>
<comment type="caution">
    <text evidence="2">The sequence shown here is derived from an EMBL/GenBank/DDBJ whole genome shotgun (WGS) entry which is preliminary data.</text>
</comment>
<dbReference type="Gene3D" id="3.30.70.1290">
    <property type="entry name" value="Transposase IS200-like"/>
    <property type="match status" value="1"/>
</dbReference>
<dbReference type="SMART" id="SM01321">
    <property type="entry name" value="Y1_Tnp"/>
    <property type="match status" value="1"/>
</dbReference>
<protein>
    <submittedName>
        <fullName evidence="2">Transposase</fullName>
    </submittedName>
</protein>
<dbReference type="EMBL" id="APLQ01000014">
    <property type="protein sequence ID" value="ENO12739.1"/>
    <property type="molecule type" value="Genomic_DNA"/>
</dbReference>
<name>N6VY12_9GAMM</name>
<dbReference type="RefSeq" id="WP_004580969.1">
    <property type="nucleotide sequence ID" value="NZ_AP028878.1"/>
</dbReference>
<dbReference type="InterPro" id="IPR002686">
    <property type="entry name" value="Transposase_17"/>
</dbReference>
<dbReference type="InterPro" id="IPR036515">
    <property type="entry name" value="Transposase_17_sf"/>
</dbReference>